<dbReference type="InterPro" id="IPR013783">
    <property type="entry name" value="Ig-like_fold"/>
</dbReference>
<dbReference type="InterPro" id="IPR020846">
    <property type="entry name" value="MFS_dom"/>
</dbReference>
<feature type="transmembrane region" description="Helical" evidence="8">
    <location>
        <begin position="225"/>
        <end position="243"/>
    </location>
</feature>
<evidence type="ECO:0000256" key="2">
    <source>
        <dbReference type="ARBA" id="ARBA00008537"/>
    </source>
</evidence>
<comment type="caution">
    <text evidence="10">The sequence shown here is derived from an EMBL/GenBank/DDBJ whole genome shotgun (WGS) entry which is preliminary data.</text>
</comment>
<keyword evidence="6 8" id="KW-1133">Transmembrane helix</keyword>
<feature type="transmembrane region" description="Helical" evidence="8">
    <location>
        <begin position="300"/>
        <end position="318"/>
    </location>
</feature>
<evidence type="ECO:0000256" key="4">
    <source>
        <dbReference type="ARBA" id="ARBA00022475"/>
    </source>
</evidence>
<comment type="subcellular location">
    <subcellularLocation>
        <location evidence="1">Cell membrane</location>
        <topology evidence="1">Multi-pass membrane protein</topology>
    </subcellularLocation>
</comment>
<dbReference type="InterPro" id="IPR036259">
    <property type="entry name" value="MFS_trans_sf"/>
</dbReference>
<feature type="transmembrane region" description="Helical" evidence="8">
    <location>
        <begin position="330"/>
        <end position="349"/>
    </location>
</feature>
<dbReference type="NCBIfam" id="TIGR00711">
    <property type="entry name" value="efflux_EmrB"/>
    <property type="match status" value="1"/>
</dbReference>
<evidence type="ECO:0000256" key="6">
    <source>
        <dbReference type="ARBA" id="ARBA00022989"/>
    </source>
</evidence>
<keyword evidence="7 8" id="KW-0472">Membrane</keyword>
<dbReference type="SUPFAM" id="SSF103473">
    <property type="entry name" value="MFS general substrate transporter"/>
    <property type="match status" value="1"/>
</dbReference>
<dbReference type="Gene3D" id="1.20.1720.10">
    <property type="entry name" value="Multidrug resistance protein D"/>
    <property type="match status" value="1"/>
</dbReference>
<evidence type="ECO:0000313" key="10">
    <source>
        <dbReference type="EMBL" id="MQY19927.1"/>
    </source>
</evidence>
<dbReference type="PRINTS" id="PR01036">
    <property type="entry name" value="TCRTETB"/>
</dbReference>
<feature type="transmembrane region" description="Helical" evidence="8">
    <location>
        <begin position="45"/>
        <end position="65"/>
    </location>
</feature>
<keyword evidence="5 8" id="KW-0812">Transmembrane</keyword>
<dbReference type="Pfam" id="PF07690">
    <property type="entry name" value="MFS_1"/>
    <property type="match status" value="1"/>
</dbReference>
<feature type="transmembrane region" description="Helical" evidence="8">
    <location>
        <begin position="454"/>
        <end position="472"/>
    </location>
</feature>
<feature type="transmembrane region" description="Helical" evidence="8">
    <location>
        <begin position="136"/>
        <end position="154"/>
    </location>
</feature>
<dbReference type="Gene3D" id="2.60.40.1120">
    <property type="entry name" value="Carboxypeptidase-like, regulatory domain"/>
    <property type="match status" value="2"/>
</dbReference>
<evidence type="ECO:0000259" key="9">
    <source>
        <dbReference type="PROSITE" id="PS50850"/>
    </source>
</evidence>
<dbReference type="Proteomes" id="UP000438448">
    <property type="component" value="Unassembled WGS sequence"/>
</dbReference>
<evidence type="ECO:0000256" key="3">
    <source>
        <dbReference type="ARBA" id="ARBA00022448"/>
    </source>
</evidence>
<reference evidence="10 11" key="1">
    <citation type="submission" date="2019-10" db="EMBL/GenBank/DDBJ databases">
        <title>Nocardia macrotermitis sp. nov. and Nocardia aurantia sp. nov., isolated from the gut of fungus growing-termite Macrotermes natalensis.</title>
        <authorList>
            <person name="Benndorf R."/>
            <person name="Schwitalla J."/>
            <person name="Martin K."/>
            <person name="De Beer W."/>
            <person name="Kaster A.-K."/>
            <person name="Vollmers J."/>
            <person name="Poulsen M."/>
            <person name="Beemelmanns C."/>
        </authorList>
    </citation>
    <scope>NUCLEOTIDE SEQUENCE [LARGE SCALE GENOMIC DNA]</scope>
    <source>
        <strain evidence="10 11">RB20</strain>
    </source>
</reference>
<feature type="transmembrane region" description="Helical" evidence="8">
    <location>
        <begin position="77"/>
        <end position="97"/>
    </location>
</feature>
<dbReference type="InterPro" id="IPR011701">
    <property type="entry name" value="MFS"/>
</dbReference>
<dbReference type="SUPFAM" id="SSF49478">
    <property type="entry name" value="Cna protein B-type domain"/>
    <property type="match status" value="2"/>
</dbReference>
<dbReference type="GO" id="GO:0005886">
    <property type="term" value="C:plasma membrane"/>
    <property type="evidence" value="ECO:0007669"/>
    <property type="project" value="UniProtKB-SubCell"/>
</dbReference>
<proteinExistence type="inferred from homology"/>
<dbReference type="CDD" id="cd17503">
    <property type="entry name" value="MFS_LmrB_MDR_like"/>
    <property type="match status" value="1"/>
</dbReference>
<dbReference type="PANTHER" id="PTHR42718:SF42">
    <property type="entry name" value="EXPORT PROTEIN"/>
    <property type="match status" value="1"/>
</dbReference>
<dbReference type="PROSITE" id="PS50850">
    <property type="entry name" value="MFS"/>
    <property type="match status" value="1"/>
</dbReference>
<dbReference type="Pfam" id="PF13620">
    <property type="entry name" value="CarboxypepD_reg"/>
    <property type="match status" value="3"/>
</dbReference>
<dbReference type="EMBL" id="WEGK01000005">
    <property type="protein sequence ID" value="MQY19927.1"/>
    <property type="molecule type" value="Genomic_DNA"/>
</dbReference>
<protein>
    <submittedName>
        <fullName evidence="10">Putative multidrug resistance protein MdtD</fullName>
    </submittedName>
</protein>
<feature type="transmembrane region" description="Helical" evidence="8">
    <location>
        <begin position="198"/>
        <end position="219"/>
    </location>
</feature>
<dbReference type="PANTHER" id="PTHR42718">
    <property type="entry name" value="MAJOR FACILITATOR SUPERFAMILY MULTIDRUG TRANSPORTER MFSC"/>
    <property type="match status" value="1"/>
</dbReference>
<keyword evidence="3" id="KW-0813">Transport</keyword>
<sequence length="792" mass="82529">MSTTTGRNPWLALYALVVGFFMILLDMTIVAVANPTIMSDLNTDITKVVWVTSAYLLTYAVPLLVTGRLGDRFGPKNIYLIGLVVFTLASLWCGLSGNISMLIAARAVQGLGAALMTPQTMAVITRTFPPDKRGAAMGLWGGVAGLATLVGPILGGVLVDQLSWNWIFYINVPIGVVAFALAMWLVPSLPRHEHKFDLVGVVLSGVGIFLLVFGIQEGNTRNWDAWIWTMIIAGAVILVLFVINQALNKGEPLVPMSLFRDRNFALSSVAIAAMGAAITALMVPAYFYLEAVREYSPTRAALVFAPMAIVTGISAPLIGKISDRMPPRIIPTIGFALFAASIFGFATLMKPDSSIVAFIVIGGVAGLSNSCIWAPLASTATHDLPMELAGAGAGVYNTTRQIGSVLGSAVIAALVSNRMAAQHLGDGKFSEGSGATKLPEFIVHPFSTALSQSMYLPAGILLVGVVASALFVRSKHAPAGAAPAAVTRTTAVPTTDDAPVVIDAAEVTPVDAVDTARFASAVGGQPLSVRVHREDGRPVSGAALTLIDQRGQQVARATGGDNGNYRIAAPAAGQYVLIASASGHQPAAATVFADGRTTPWELTLTGNGELSGVVTTGDGQPLAGVTITLTDPRGDVVTAGVTGDDGVYTCQGTVAGVYTLVAVAQGRQPHAVTLTVPESGMLHYDIELSSTAALVGRAWSASDVVADAQVSVLDSAGRVVGSVFTDAEGNYRIPDLPDGDYTVVARGYPEVSSRVWINGANLTHNVNLGYEPEAAHAEFSDAISYNGSSDRN</sequence>
<dbReference type="GO" id="GO:0005975">
    <property type="term" value="P:carbohydrate metabolic process"/>
    <property type="evidence" value="ECO:0007669"/>
    <property type="project" value="UniProtKB-ARBA"/>
</dbReference>
<keyword evidence="4" id="KW-1003">Cell membrane</keyword>
<name>A0A7K0D2I8_9NOCA</name>
<keyword evidence="11" id="KW-1185">Reference proteome</keyword>
<feature type="transmembrane region" description="Helical" evidence="8">
    <location>
        <begin position="355"/>
        <end position="376"/>
    </location>
</feature>
<evidence type="ECO:0000256" key="5">
    <source>
        <dbReference type="ARBA" id="ARBA00022692"/>
    </source>
</evidence>
<dbReference type="AlphaFoldDB" id="A0A7K0D2I8"/>
<gene>
    <name evidence="10" type="primary">mdtD_4</name>
    <name evidence="10" type="ORF">NRB20_30220</name>
</gene>
<accession>A0A7K0D2I8</accession>
<organism evidence="10 11">
    <name type="scientific">Nocardia macrotermitis</name>
    <dbReference type="NCBI Taxonomy" id="2585198"/>
    <lineage>
        <taxon>Bacteria</taxon>
        <taxon>Bacillati</taxon>
        <taxon>Actinomycetota</taxon>
        <taxon>Actinomycetes</taxon>
        <taxon>Mycobacteriales</taxon>
        <taxon>Nocardiaceae</taxon>
        <taxon>Nocardia</taxon>
    </lineage>
</organism>
<dbReference type="Gene3D" id="2.60.40.10">
    <property type="entry name" value="Immunoglobulins"/>
    <property type="match status" value="1"/>
</dbReference>
<evidence type="ECO:0000256" key="7">
    <source>
        <dbReference type="ARBA" id="ARBA00023136"/>
    </source>
</evidence>
<dbReference type="FunFam" id="1.20.1720.10:FF:000021">
    <property type="entry name" value="Drug resistance transporter, EmrB/QacA subfamily"/>
    <property type="match status" value="1"/>
</dbReference>
<feature type="transmembrane region" description="Helical" evidence="8">
    <location>
        <begin position="12"/>
        <end position="33"/>
    </location>
</feature>
<dbReference type="InterPro" id="IPR008969">
    <property type="entry name" value="CarboxyPept-like_regulatory"/>
</dbReference>
<dbReference type="InterPro" id="IPR004638">
    <property type="entry name" value="EmrB-like"/>
</dbReference>
<evidence type="ECO:0000256" key="1">
    <source>
        <dbReference type="ARBA" id="ARBA00004651"/>
    </source>
</evidence>
<feature type="domain" description="Major facilitator superfamily (MFS) profile" evidence="9">
    <location>
        <begin position="12"/>
        <end position="476"/>
    </location>
</feature>
<dbReference type="Gene3D" id="1.20.1250.20">
    <property type="entry name" value="MFS general substrate transporter like domains"/>
    <property type="match status" value="1"/>
</dbReference>
<comment type="similarity">
    <text evidence="2">Belongs to the major facilitator superfamily. EmrB family.</text>
</comment>
<evidence type="ECO:0000313" key="11">
    <source>
        <dbReference type="Proteomes" id="UP000438448"/>
    </source>
</evidence>
<evidence type="ECO:0000256" key="8">
    <source>
        <dbReference type="SAM" id="Phobius"/>
    </source>
</evidence>
<dbReference type="SUPFAM" id="SSF49464">
    <property type="entry name" value="Carboxypeptidase regulatory domain-like"/>
    <property type="match status" value="1"/>
</dbReference>
<dbReference type="GO" id="GO:0022857">
    <property type="term" value="F:transmembrane transporter activity"/>
    <property type="evidence" value="ECO:0007669"/>
    <property type="project" value="InterPro"/>
</dbReference>
<dbReference type="OrthoDB" id="7375466at2"/>
<feature type="transmembrane region" description="Helical" evidence="8">
    <location>
        <begin position="166"/>
        <end position="186"/>
    </location>
</feature>
<feature type="transmembrane region" description="Helical" evidence="8">
    <location>
        <begin position="264"/>
        <end position="288"/>
    </location>
</feature>